<dbReference type="EMBL" id="SPNV01000115">
    <property type="protein sequence ID" value="KAF5860897.1"/>
    <property type="molecule type" value="Genomic_DNA"/>
</dbReference>
<evidence type="ECO:0000313" key="1">
    <source>
        <dbReference type="EMBL" id="KAF5860897.1"/>
    </source>
</evidence>
<evidence type="ECO:0000313" key="2">
    <source>
        <dbReference type="Proteomes" id="UP000541154"/>
    </source>
</evidence>
<gene>
    <name evidence="1" type="ORF">ETB97_000933</name>
</gene>
<reference evidence="1 2" key="1">
    <citation type="submission" date="2019-04" db="EMBL/GenBank/DDBJ databases">
        <title>Aspergillus burnettii sp. nov., novel species from soil in southeast Queensland.</title>
        <authorList>
            <person name="Gilchrist C.L.M."/>
            <person name="Pitt J.I."/>
            <person name="Lange L."/>
            <person name="Lacey H.J."/>
            <person name="Vuong D."/>
            <person name="Midgley D.J."/>
            <person name="Greenfield P."/>
            <person name="Bradbury M."/>
            <person name="Lacey E."/>
            <person name="Busk P.K."/>
            <person name="Pilgaard B."/>
            <person name="Chooi Y.H."/>
            <person name="Piggott A.M."/>
        </authorList>
    </citation>
    <scope>NUCLEOTIDE SEQUENCE [LARGE SCALE GENOMIC DNA]</scope>
    <source>
        <strain evidence="1 2">FRR 5400</strain>
    </source>
</reference>
<proteinExistence type="predicted"/>
<protein>
    <submittedName>
        <fullName evidence="1">Uncharacterized protein</fullName>
    </submittedName>
</protein>
<name>A0A8H6E645_PETAA</name>
<accession>A0A8H6E645</accession>
<sequence>MCMPIRISINTEGFAAQDAERPTNTNVQYWEKAREKRKMLQSVGLACQGLGLPEGFSLGLILEGVFADSILTWRFSFYLNLRVNALLLLDGWRSLPKKSCAPSFTVHDEAEDRLD</sequence>
<dbReference type="AlphaFoldDB" id="A0A8H6E645"/>
<dbReference type="Proteomes" id="UP000541154">
    <property type="component" value="Unassembled WGS sequence"/>
</dbReference>
<organism evidence="1 2">
    <name type="scientific">Petromyces alliaceus</name>
    <name type="common">Aspergillus alliaceus</name>
    <dbReference type="NCBI Taxonomy" id="209559"/>
    <lineage>
        <taxon>Eukaryota</taxon>
        <taxon>Fungi</taxon>
        <taxon>Dikarya</taxon>
        <taxon>Ascomycota</taxon>
        <taxon>Pezizomycotina</taxon>
        <taxon>Eurotiomycetes</taxon>
        <taxon>Eurotiomycetidae</taxon>
        <taxon>Eurotiales</taxon>
        <taxon>Aspergillaceae</taxon>
        <taxon>Aspergillus</taxon>
        <taxon>Aspergillus subgen. Circumdati</taxon>
    </lineage>
</organism>
<comment type="caution">
    <text evidence="1">The sequence shown here is derived from an EMBL/GenBank/DDBJ whole genome shotgun (WGS) entry which is preliminary data.</text>
</comment>
<keyword evidence="2" id="KW-1185">Reference proteome</keyword>